<dbReference type="Pfam" id="PF13873">
    <property type="entry name" value="Myb_DNA-bind_5"/>
    <property type="match status" value="1"/>
</dbReference>
<reference evidence="7" key="2">
    <citation type="submission" date="2023-05" db="EMBL/GenBank/DDBJ databases">
        <authorList>
            <person name="Fouks B."/>
        </authorList>
    </citation>
    <scope>NUCLEOTIDE SEQUENCE</scope>
    <source>
        <strain evidence="7">Stay&amp;Tobe</strain>
        <tissue evidence="7">Testes</tissue>
    </source>
</reference>
<dbReference type="AlphaFoldDB" id="A0AAD8A4G8"/>
<gene>
    <name evidence="7" type="ORF">L9F63_002181</name>
</gene>
<keyword evidence="8" id="KW-1185">Reference proteome</keyword>
<protein>
    <recommendedName>
        <fullName evidence="2">Regulatory protein zeste</fullName>
    </recommendedName>
</protein>
<comment type="subunit">
    <text evidence="1">Self-associates forming complexes of several hundred monomers.</text>
</comment>
<sequence>MHFQALLKELVSEEISIIECKLTDTNTNNKKKRSWEKIHRSFCELSERERSFNEIKQQWRCLKIQAKKSLSDHKRDIYKTGGDPKPISPPEEVAELIPLEFEEDHKEYDSNGIVITDFSTESSNHELNEEMDVEILPLDFTSKFIN</sequence>
<accession>A0AAD8A4G8</accession>
<proteinExistence type="predicted"/>
<feature type="domain" description="Myb/SANT-like DNA-binding" evidence="6">
    <location>
        <begin position="6"/>
        <end position="70"/>
    </location>
</feature>
<evidence type="ECO:0000256" key="1">
    <source>
        <dbReference type="ARBA" id="ARBA00011764"/>
    </source>
</evidence>
<comment type="caution">
    <text evidence="7">The sequence shown here is derived from an EMBL/GenBank/DDBJ whole genome shotgun (WGS) entry which is preliminary data.</text>
</comment>
<evidence type="ECO:0000313" key="7">
    <source>
        <dbReference type="EMBL" id="KAJ9591278.1"/>
    </source>
</evidence>
<dbReference type="InterPro" id="IPR028002">
    <property type="entry name" value="Myb_DNA-bind_5"/>
</dbReference>
<evidence type="ECO:0000313" key="8">
    <source>
        <dbReference type="Proteomes" id="UP001233999"/>
    </source>
</evidence>
<dbReference type="PANTHER" id="PTHR21411:SF0">
    <property type="entry name" value="REGULATORY PROTEIN ZESTE"/>
    <property type="match status" value="1"/>
</dbReference>
<dbReference type="Proteomes" id="UP001233999">
    <property type="component" value="Unassembled WGS sequence"/>
</dbReference>
<evidence type="ECO:0000259" key="6">
    <source>
        <dbReference type="Pfam" id="PF13873"/>
    </source>
</evidence>
<evidence type="ECO:0000256" key="3">
    <source>
        <dbReference type="ARBA" id="ARBA00023015"/>
    </source>
</evidence>
<comment type="function">
    <text evidence="5">Involved in transvection phenomena (= synapsis-dependent gene expression), where the synaptic pairing of chromosomes carrying genes with which zeste interacts influences the expression of these genes. Zeste binds to DNA and stimulates transcription from a nearby promoter.</text>
</comment>
<evidence type="ECO:0000256" key="4">
    <source>
        <dbReference type="ARBA" id="ARBA00023163"/>
    </source>
</evidence>
<dbReference type="EMBL" id="JASPKZ010003877">
    <property type="protein sequence ID" value="KAJ9591278.1"/>
    <property type="molecule type" value="Genomic_DNA"/>
</dbReference>
<reference evidence="7" key="1">
    <citation type="journal article" date="2023" name="IScience">
        <title>Live-bearing cockroach genome reveals convergent evolutionary mechanisms linked to viviparity in insects and beyond.</title>
        <authorList>
            <person name="Fouks B."/>
            <person name="Harrison M.C."/>
            <person name="Mikhailova A.A."/>
            <person name="Marchal E."/>
            <person name="English S."/>
            <person name="Carruthers M."/>
            <person name="Jennings E.C."/>
            <person name="Chiamaka E.L."/>
            <person name="Frigard R.A."/>
            <person name="Pippel M."/>
            <person name="Attardo G.M."/>
            <person name="Benoit J.B."/>
            <person name="Bornberg-Bauer E."/>
            <person name="Tobe S.S."/>
        </authorList>
    </citation>
    <scope>NUCLEOTIDE SEQUENCE</scope>
    <source>
        <strain evidence="7">Stay&amp;Tobe</strain>
    </source>
</reference>
<organism evidence="7 8">
    <name type="scientific">Diploptera punctata</name>
    <name type="common">Pacific beetle cockroach</name>
    <dbReference type="NCBI Taxonomy" id="6984"/>
    <lineage>
        <taxon>Eukaryota</taxon>
        <taxon>Metazoa</taxon>
        <taxon>Ecdysozoa</taxon>
        <taxon>Arthropoda</taxon>
        <taxon>Hexapoda</taxon>
        <taxon>Insecta</taxon>
        <taxon>Pterygota</taxon>
        <taxon>Neoptera</taxon>
        <taxon>Polyneoptera</taxon>
        <taxon>Dictyoptera</taxon>
        <taxon>Blattodea</taxon>
        <taxon>Blaberoidea</taxon>
        <taxon>Blaberidae</taxon>
        <taxon>Diplopterinae</taxon>
        <taxon>Diploptera</taxon>
    </lineage>
</organism>
<keyword evidence="3" id="KW-0805">Transcription regulation</keyword>
<evidence type="ECO:0000256" key="5">
    <source>
        <dbReference type="ARBA" id="ARBA00025466"/>
    </source>
</evidence>
<name>A0AAD8A4G8_DIPPU</name>
<dbReference type="PANTHER" id="PTHR21411">
    <property type="entry name" value="APONTIC"/>
    <property type="match status" value="1"/>
</dbReference>
<evidence type="ECO:0000256" key="2">
    <source>
        <dbReference type="ARBA" id="ARBA00016807"/>
    </source>
</evidence>
<keyword evidence="4" id="KW-0804">Transcription</keyword>